<keyword evidence="1" id="KW-0732">Signal</keyword>
<comment type="caution">
    <text evidence="3">The sequence shown here is derived from an EMBL/GenBank/DDBJ whole genome shotgun (WGS) entry which is preliminary data.</text>
</comment>
<dbReference type="SUPFAM" id="SSF75005">
    <property type="entry name" value="Arabinanase/levansucrase/invertase"/>
    <property type="match status" value="1"/>
</dbReference>
<dbReference type="RefSeq" id="WP_201798192.1">
    <property type="nucleotide sequence ID" value="NZ_NOKA02000001.1"/>
</dbReference>
<feature type="domain" description="Alpha-L-arabinofuranosidase B arabinose-binding" evidence="2">
    <location>
        <begin position="326"/>
        <end position="459"/>
    </location>
</feature>
<dbReference type="Pfam" id="PF05270">
    <property type="entry name" value="AbfB"/>
    <property type="match status" value="1"/>
</dbReference>
<dbReference type="Gene3D" id="2.80.10.50">
    <property type="match status" value="1"/>
</dbReference>
<reference evidence="3 4" key="1">
    <citation type="submission" date="2018-05" db="EMBL/GenBank/DDBJ databases">
        <title>Genomic Encyclopedia of Type Strains, Phase IV (KMG-IV): sequencing the most valuable type-strain genomes for metagenomic binning, comparative biology and taxonomic classification.</title>
        <authorList>
            <person name="Goeker M."/>
        </authorList>
    </citation>
    <scope>NUCLEOTIDE SEQUENCE [LARGE SCALE GENOMIC DNA]</scope>
    <source>
        <strain evidence="3 4">DSM 28816</strain>
    </source>
</reference>
<organism evidence="3 4">
    <name type="scientific">Lachnotalea glycerini</name>
    <dbReference type="NCBI Taxonomy" id="1763509"/>
    <lineage>
        <taxon>Bacteria</taxon>
        <taxon>Bacillati</taxon>
        <taxon>Bacillota</taxon>
        <taxon>Clostridia</taxon>
        <taxon>Lachnospirales</taxon>
        <taxon>Lachnospiraceae</taxon>
        <taxon>Lachnotalea</taxon>
    </lineage>
</organism>
<dbReference type="GO" id="GO:0046556">
    <property type="term" value="F:alpha-L-arabinofuranosidase activity"/>
    <property type="evidence" value="ECO:0007669"/>
    <property type="project" value="InterPro"/>
</dbReference>
<evidence type="ECO:0000313" key="4">
    <source>
        <dbReference type="Proteomes" id="UP000247523"/>
    </source>
</evidence>
<dbReference type="AlphaFoldDB" id="A0A318EXL6"/>
<gene>
    <name evidence="3" type="ORF">C8E03_101424</name>
</gene>
<dbReference type="PANTHER" id="PTHR43301:SF3">
    <property type="entry name" value="ARABINAN ENDO-1,5-ALPHA-L-ARABINOSIDASE A-RELATED"/>
    <property type="match status" value="1"/>
</dbReference>
<evidence type="ECO:0000259" key="2">
    <source>
        <dbReference type="Pfam" id="PF05270"/>
    </source>
</evidence>
<feature type="chain" id="PRO_5039125747" evidence="1">
    <location>
        <begin position="24"/>
        <end position="461"/>
    </location>
</feature>
<evidence type="ECO:0000313" key="3">
    <source>
        <dbReference type="EMBL" id="PXV95794.1"/>
    </source>
</evidence>
<dbReference type="PANTHER" id="PTHR43301">
    <property type="entry name" value="ARABINAN ENDO-1,5-ALPHA-L-ARABINOSIDASE"/>
    <property type="match status" value="1"/>
</dbReference>
<dbReference type="InterPro" id="IPR023296">
    <property type="entry name" value="Glyco_hydro_beta-prop_sf"/>
</dbReference>
<name>A0A318EXL6_9FIRM</name>
<dbReference type="GO" id="GO:0046373">
    <property type="term" value="P:L-arabinose metabolic process"/>
    <property type="evidence" value="ECO:0007669"/>
    <property type="project" value="InterPro"/>
</dbReference>
<dbReference type="Gene3D" id="2.115.10.20">
    <property type="entry name" value="Glycosyl hydrolase domain, family 43"/>
    <property type="match status" value="1"/>
</dbReference>
<dbReference type="CDD" id="cd08983">
    <property type="entry name" value="GH43_Bt3655-like"/>
    <property type="match status" value="1"/>
</dbReference>
<proteinExistence type="predicted"/>
<sequence length="461" mass="52311">MRKGVKKMICASLALTLISSVMSFTTKPVEAALYSAYVMGYFKETPNGSGNSPNLYLAVSKDGLNWTPLNQNNYVLKPTEGTGYLRDPFFLRKQDGTFVIVATDNWNSEYIHIWDSANLTDFTNERLVRMNTSGMHAWAPETFYDASKGQYAVIWSGNTDRNRIYVNYTKDFVNFTSPKVYFDPGFSVIDGHMEVNVNGYNYLYYKSEKDFKLYGTKSTSLESGSFNSNTYTSGYGPNISGSHIEAPIIMKSLTSNTWWLWGDSYNPVNAVFYAWQTNDLTSNSWTAIDRKDYNAPLNSKHATIAAITLTEYNNLIAKWGAPEWNRLKSYNYPDRYIRHANYTGRIDSAPFDPTSNMQWKIVPGLADSGGVSFQSVDNPSMYLRQSSYNVVLASKDNTTAFKNDATFYMTNGFADSSWTSFQSYTYPGYYIRHSNYVLKLSQITNSSSVTDKQDSTFKICY</sequence>
<feature type="signal peptide" evidence="1">
    <location>
        <begin position="1"/>
        <end position="23"/>
    </location>
</feature>
<dbReference type="SUPFAM" id="SSF110221">
    <property type="entry name" value="AbfB domain"/>
    <property type="match status" value="1"/>
</dbReference>
<dbReference type="CDD" id="cd23399">
    <property type="entry name" value="beta-trefoil_ABD_ABFB"/>
    <property type="match status" value="1"/>
</dbReference>
<dbReference type="InterPro" id="IPR050727">
    <property type="entry name" value="GH43_arabinanases"/>
</dbReference>
<dbReference type="InterPro" id="IPR007934">
    <property type="entry name" value="AbfB_ABD"/>
</dbReference>
<dbReference type="InterPro" id="IPR036195">
    <property type="entry name" value="AbfB_ABD_sf"/>
</dbReference>
<evidence type="ECO:0000256" key="1">
    <source>
        <dbReference type="SAM" id="SignalP"/>
    </source>
</evidence>
<dbReference type="Proteomes" id="UP000247523">
    <property type="component" value="Unassembled WGS sequence"/>
</dbReference>
<accession>A0A318EXL6</accession>
<protein>
    <submittedName>
        <fullName evidence="3">Alpha-L-arabinofuranosidase B-like protein</fullName>
    </submittedName>
</protein>
<dbReference type="EMBL" id="QICS01000001">
    <property type="protein sequence ID" value="PXV95794.1"/>
    <property type="molecule type" value="Genomic_DNA"/>
</dbReference>